<dbReference type="EMBL" id="FONG01000002">
    <property type="protein sequence ID" value="SFE29107.1"/>
    <property type="molecule type" value="Genomic_DNA"/>
</dbReference>
<evidence type="ECO:0000313" key="2">
    <source>
        <dbReference type="Proteomes" id="UP000199323"/>
    </source>
</evidence>
<accession>A0A1I1ZBQ2</accession>
<sequence>MGVDGSGVLTVEEAFRAAVRMVEQYVDLEERPDEALVLLLQYMESDPARWTDWLEAVRWGLANADAVDPHA</sequence>
<reference evidence="1 2" key="1">
    <citation type="submission" date="2016-10" db="EMBL/GenBank/DDBJ databases">
        <authorList>
            <person name="de Groot N.N."/>
        </authorList>
    </citation>
    <scope>NUCLEOTIDE SEQUENCE [LARGE SCALE GENOMIC DNA]</scope>
    <source>
        <strain evidence="1 2">CGMCC 4.3510</strain>
    </source>
</reference>
<dbReference type="Proteomes" id="UP000199323">
    <property type="component" value="Unassembled WGS sequence"/>
</dbReference>
<keyword evidence="2" id="KW-1185">Reference proteome</keyword>
<proteinExistence type="predicted"/>
<organism evidence="1 2">
    <name type="scientific">Actinacidiphila alni</name>
    <dbReference type="NCBI Taxonomy" id="380248"/>
    <lineage>
        <taxon>Bacteria</taxon>
        <taxon>Bacillati</taxon>
        <taxon>Actinomycetota</taxon>
        <taxon>Actinomycetes</taxon>
        <taxon>Kitasatosporales</taxon>
        <taxon>Streptomycetaceae</taxon>
        <taxon>Actinacidiphila</taxon>
    </lineage>
</organism>
<name>A0A1I1ZBQ2_9ACTN</name>
<protein>
    <submittedName>
        <fullName evidence="1">Uncharacterized protein</fullName>
    </submittedName>
</protein>
<dbReference type="AlphaFoldDB" id="A0A1I1ZBQ2"/>
<evidence type="ECO:0000313" key="1">
    <source>
        <dbReference type="EMBL" id="SFE29107.1"/>
    </source>
</evidence>
<gene>
    <name evidence="1" type="ORF">SAMN05216251_102393</name>
</gene>